<dbReference type="RefSeq" id="WP_255356518.1">
    <property type="nucleotide sequence ID" value="NZ_LT592170.1"/>
</dbReference>
<protein>
    <submittedName>
        <fullName evidence="1">Uncharacterized protein</fullName>
    </submittedName>
</protein>
<accession>A0A238D3I0</accession>
<dbReference type="AlphaFoldDB" id="A0A238D3I0"/>
<gene>
    <name evidence="1" type="ORF">THIARS_60502</name>
</gene>
<reference evidence="1 2" key="1">
    <citation type="submission" date="2016-06" db="EMBL/GenBank/DDBJ databases">
        <authorList>
            <person name="Kjaerup R.B."/>
            <person name="Dalgaard T.S."/>
            <person name="Juul-Madsen H.R."/>
        </authorList>
    </citation>
    <scope>NUCLEOTIDE SEQUENCE [LARGE SCALE GENOMIC DNA]</scope>
    <source>
        <strain evidence="1 2">DSM 16361</strain>
    </source>
</reference>
<name>A0A238D3I0_THIDL</name>
<evidence type="ECO:0000313" key="2">
    <source>
        <dbReference type="Proteomes" id="UP000214566"/>
    </source>
</evidence>
<proteinExistence type="predicted"/>
<dbReference type="EMBL" id="FLMQ01000055">
    <property type="protein sequence ID" value="SBP87789.1"/>
    <property type="molecule type" value="Genomic_DNA"/>
</dbReference>
<sequence>MLNWLAILALALTLCVLARDLRKTWLRHAWSLRSVPHIRP</sequence>
<organism evidence="1 2">
    <name type="scientific">Thiomonas delicata</name>
    <name type="common">Thiomonas cuprina</name>
    <dbReference type="NCBI Taxonomy" id="364030"/>
    <lineage>
        <taxon>Bacteria</taxon>
        <taxon>Pseudomonadati</taxon>
        <taxon>Pseudomonadota</taxon>
        <taxon>Betaproteobacteria</taxon>
        <taxon>Burkholderiales</taxon>
        <taxon>Thiomonas</taxon>
    </lineage>
</organism>
<keyword evidence="2" id="KW-1185">Reference proteome</keyword>
<evidence type="ECO:0000313" key="1">
    <source>
        <dbReference type="EMBL" id="SBP87789.1"/>
    </source>
</evidence>
<dbReference type="Proteomes" id="UP000214566">
    <property type="component" value="Unassembled WGS sequence"/>
</dbReference>